<comment type="caution">
    <text evidence="1">The sequence shown here is derived from an EMBL/GenBank/DDBJ whole genome shotgun (WGS) entry which is preliminary data.</text>
</comment>
<organism evidence="1 2">
    <name type="scientific">Halocaridina rubra</name>
    <name type="common">Hawaiian red shrimp</name>
    <dbReference type="NCBI Taxonomy" id="373956"/>
    <lineage>
        <taxon>Eukaryota</taxon>
        <taxon>Metazoa</taxon>
        <taxon>Ecdysozoa</taxon>
        <taxon>Arthropoda</taxon>
        <taxon>Crustacea</taxon>
        <taxon>Multicrustacea</taxon>
        <taxon>Malacostraca</taxon>
        <taxon>Eumalacostraca</taxon>
        <taxon>Eucarida</taxon>
        <taxon>Decapoda</taxon>
        <taxon>Pleocyemata</taxon>
        <taxon>Caridea</taxon>
        <taxon>Atyoidea</taxon>
        <taxon>Atyidae</taxon>
        <taxon>Halocaridina</taxon>
    </lineage>
</organism>
<accession>A0AAN8X8V9</accession>
<reference evidence="1 2" key="1">
    <citation type="submission" date="2023-11" db="EMBL/GenBank/DDBJ databases">
        <title>Halocaridina rubra genome assembly.</title>
        <authorList>
            <person name="Smith C."/>
        </authorList>
    </citation>
    <scope>NUCLEOTIDE SEQUENCE [LARGE SCALE GENOMIC DNA]</scope>
    <source>
        <strain evidence="1">EP-1</strain>
        <tissue evidence="1">Whole</tissue>
    </source>
</reference>
<dbReference type="EMBL" id="JAXCGZ010006194">
    <property type="protein sequence ID" value="KAK7080011.1"/>
    <property type="molecule type" value="Genomic_DNA"/>
</dbReference>
<dbReference type="AlphaFoldDB" id="A0AAN8X8V9"/>
<evidence type="ECO:0000313" key="1">
    <source>
        <dbReference type="EMBL" id="KAK7080011.1"/>
    </source>
</evidence>
<name>A0AAN8X8V9_HALRR</name>
<evidence type="ECO:0000313" key="2">
    <source>
        <dbReference type="Proteomes" id="UP001381693"/>
    </source>
</evidence>
<gene>
    <name evidence="1" type="ORF">SK128_004165</name>
</gene>
<protein>
    <submittedName>
        <fullName evidence="1">Uncharacterized protein</fullName>
    </submittedName>
</protein>
<proteinExistence type="predicted"/>
<sequence>MPLNDLIPPLRTMQLDTPTLAYDSDQESVDLNELPVFGIEDEGATRNNYQESGVDITQIVDMDREAMQNEKRVEEIDKEMRLFSLEDDEIAGFNFQDSKVDEIELQPPGVPFFELSTIYGKYSPASDVCKTLIILVSLDKKRFPEVSHSIKAVKVSTLQRPFLNEMIVSLSLSGN</sequence>
<keyword evidence="2" id="KW-1185">Reference proteome</keyword>
<dbReference type="Proteomes" id="UP001381693">
    <property type="component" value="Unassembled WGS sequence"/>
</dbReference>